<evidence type="ECO:0000259" key="10">
    <source>
        <dbReference type="Pfam" id="PF00697"/>
    </source>
</evidence>
<accession>A0ABT7QY15</accession>
<dbReference type="EC" id="5.3.1.24" evidence="3 9"/>
<dbReference type="Pfam" id="PF00697">
    <property type="entry name" value="PRAI"/>
    <property type="match status" value="1"/>
</dbReference>
<name>A0ABT7QY15_9BACT</name>
<dbReference type="GO" id="GO:0016853">
    <property type="term" value="F:isomerase activity"/>
    <property type="evidence" value="ECO:0007669"/>
    <property type="project" value="UniProtKB-KW"/>
</dbReference>
<comment type="caution">
    <text evidence="11">The sequence shown here is derived from an EMBL/GenBank/DDBJ whole genome shotgun (WGS) entry which is preliminary data.</text>
</comment>
<evidence type="ECO:0000256" key="8">
    <source>
        <dbReference type="ARBA" id="ARBA00023235"/>
    </source>
</evidence>
<gene>
    <name evidence="9" type="primary">trpF</name>
    <name evidence="11" type="ORF">PGH07_04525</name>
</gene>
<evidence type="ECO:0000256" key="2">
    <source>
        <dbReference type="ARBA" id="ARBA00004664"/>
    </source>
</evidence>
<reference evidence="11" key="1">
    <citation type="submission" date="2023-01" db="EMBL/GenBank/DDBJ databases">
        <title>Sulfurovum sp. zt1-1 genome assembly.</title>
        <authorList>
            <person name="Wang J."/>
        </authorList>
    </citation>
    <scope>NUCLEOTIDE SEQUENCE</scope>
    <source>
        <strain evidence="11">Zt1-1</strain>
    </source>
</reference>
<evidence type="ECO:0000256" key="9">
    <source>
        <dbReference type="HAMAP-Rule" id="MF_00135"/>
    </source>
</evidence>
<dbReference type="HAMAP" id="MF_00135">
    <property type="entry name" value="PRAI"/>
    <property type="match status" value="1"/>
</dbReference>
<dbReference type="Gene3D" id="3.20.20.70">
    <property type="entry name" value="Aldolase class I"/>
    <property type="match status" value="1"/>
</dbReference>
<comment type="pathway">
    <text evidence="2 9">Amino-acid biosynthesis; L-tryptophan biosynthesis; L-tryptophan from chorismate: step 3/5.</text>
</comment>
<comment type="catalytic activity">
    <reaction evidence="1 9">
        <text>N-(5-phospho-beta-D-ribosyl)anthranilate = 1-(2-carboxyphenylamino)-1-deoxy-D-ribulose 5-phosphate</text>
        <dbReference type="Rhea" id="RHEA:21540"/>
        <dbReference type="ChEBI" id="CHEBI:18277"/>
        <dbReference type="ChEBI" id="CHEBI:58613"/>
        <dbReference type="EC" id="5.3.1.24"/>
    </reaction>
</comment>
<keyword evidence="7 9" id="KW-0057">Aromatic amino acid biosynthesis</keyword>
<evidence type="ECO:0000313" key="11">
    <source>
        <dbReference type="EMBL" id="MDM5271434.1"/>
    </source>
</evidence>
<evidence type="ECO:0000256" key="1">
    <source>
        <dbReference type="ARBA" id="ARBA00001164"/>
    </source>
</evidence>
<evidence type="ECO:0000256" key="4">
    <source>
        <dbReference type="ARBA" id="ARBA00022272"/>
    </source>
</evidence>
<keyword evidence="5 9" id="KW-0028">Amino-acid biosynthesis</keyword>
<dbReference type="RefSeq" id="WP_289412876.1">
    <property type="nucleotide sequence ID" value="NZ_JAQIBD010000001.1"/>
</dbReference>
<dbReference type="InterPro" id="IPR011060">
    <property type="entry name" value="RibuloseP-bd_barrel"/>
</dbReference>
<evidence type="ECO:0000256" key="7">
    <source>
        <dbReference type="ARBA" id="ARBA00023141"/>
    </source>
</evidence>
<keyword evidence="8 9" id="KW-0413">Isomerase</keyword>
<dbReference type="InterPro" id="IPR044643">
    <property type="entry name" value="TrpF_fam"/>
</dbReference>
<dbReference type="PANTHER" id="PTHR42894:SF1">
    <property type="entry name" value="N-(5'-PHOSPHORIBOSYL)ANTHRANILATE ISOMERASE"/>
    <property type="match status" value="1"/>
</dbReference>
<sequence>MKNRKLRVKICGITNLRDALHAVECGADALGFVFYNQSPRYISPEAAKKIVDKLPPFVETVGLFVNEGVETIDTICKYTDISRAQIHFEVDEESLDQLNEQVLPVVRVKSPEDIKKFDHRYRLVDVHSDVYGGTGERLNLEWFKDVDCSKIILAGGLTPENIQEVKKYGFYGVDVSSGVESIKGKKDPKKVEQFIANAKGF</sequence>
<keyword evidence="12" id="KW-1185">Reference proteome</keyword>
<evidence type="ECO:0000256" key="6">
    <source>
        <dbReference type="ARBA" id="ARBA00022822"/>
    </source>
</evidence>
<feature type="domain" description="N-(5'phosphoribosyl) anthranilate isomerase (PRAI)" evidence="10">
    <location>
        <begin position="8"/>
        <end position="196"/>
    </location>
</feature>
<dbReference type="EMBL" id="JAQIBD010000001">
    <property type="protein sequence ID" value="MDM5271434.1"/>
    <property type="molecule type" value="Genomic_DNA"/>
</dbReference>
<evidence type="ECO:0000256" key="5">
    <source>
        <dbReference type="ARBA" id="ARBA00022605"/>
    </source>
</evidence>
<protein>
    <recommendedName>
        <fullName evidence="4 9">N-(5'-phosphoribosyl)anthranilate isomerase</fullName>
        <shortName evidence="9">PRAI</shortName>
        <ecNumber evidence="3 9">5.3.1.24</ecNumber>
    </recommendedName>
</protein>
<dbReference type="Proteomes" id="UP001169069">
    <property type="component" value="Unassembled WGS sequence"/>
</dbReference>
<dbReference type="SUPFAM" id="SSF51366">
    <property type="entry name" value="Ribulose-phoshate binding barrel"/>
    <property type="match status" value="1"/>
</dbReference>
<dbReference type="CDD" id="cd00405">
    <property type="entry name" value="PRAI"/>
    <property type="match status" value="1"/>
</dbReference>
<proteinExistence type="inferred from homology"/>
<dbReference type="InterPro" id="IPR013785">
    <property type="entry name" value="Aldolase_TIM"/>
</dbReference>
<dbReference type="PANTHER" id="PTHR42894">
    <property type="entry name" value="N-(5'-PHOSPHORIBOSYL)ANTHRANILATE ISOMERASE"/>
    <property type="match status" value="1"/>
</dbReference>
<evidence type="ECO:0000256" key="3">
    <source>
        <dbReference type="ARBA" id="ARBA00012572"/>
    </source>
</evidence>
<evidence type="ECO:0000313" key="12">
    <source>
        <dbReference type="Proteomes" id="UP001169069"/>
    </source>
</evidence>
<dbReference type="InterPro" id="IPR001240">
    <property type="entry name" value="PRAI_dom"/>
</dbReference>
<keyword evidence="6 9" id="KW-0822">Tryptophan biosynthesis</keyword>
<organism evidence="11 12">
    <name type="scientific">Sulfurovum zhangzhouensis</name>
    <dbReference type="NCBI Taxonomy" id="3019067"/>
    <lineage>
        <taxon>Bacteria</taxon>
        <taxon>Pseudomonadati</taxon>
        <taxon>Campylobacterota</taxon>
        <taxon>Epsilonproteobacteria</taxon>
        <taxon>Campylobacterales</taxon>
        <taxon>Sulfurovaceae</taxon>
        <taxon>Sulfurovum</taxon>
    </lineage>
</organism>
<comment type="similarity">
    <text evidence="9">Belongs to the TrpF family.</text>
</comment>